<dbReference type="AlphaFoldDB" id="A0A930VQ96"/>
<protein>
    <submittedName>
        <fullName evidence="2">RNHCP domain-containing protein</fullName>
    </submittedName>
</protein>
<dbReference type="Pfam" id="PF12647">
    <property type="entry name" value="RNHCP"/>
    <property type="match status" value="1"/>
</dbReference>
<evidence type="ECO:0000259" key="1">
    <source>
        <dbReference type="Pfam" id="PF12647"/>
    </source>
</evidence>
<dbReference type="InterPro" id="IPR024439">
    <property type="entry name" value="RNHCP"/>
</dbReference>
<feature type="domain" description="RNHCP" evidence="1">
    <location>
        <begin position="8"/>
        <end position="88"/>
    </location>
</feature>
<reference evidence="2" key="1">
    <citation type="submission" date="2020-11" db="EMBL/GenBank/DDBJ databases">
        <title>Nocardioides cynanchi sp. nov., isolated from soil of rhizosphere of Cynanchum wilfordii.</title>
        <authorList>
            <person name="Lee J.-S."/>
            <person name="Suh M.K."/>
            <person name="Kim J.-S."/>
        </authorList>
    </citation>
    <scope>NUCLEOTIDE SEQUENCE</scope>
    <source>
        <strain evidence="2">KCTC 19276</strain>
    </source>
</reference>
<organism evidence="2 3">
    <name type="scientific">Nocardioides agariphilus</name>
    <dbReference type="NCBI Taxonomy" id="433664"/>
    <lineage>
        <taxon>Bacteria</taxon>
        <taxon>Bacillati</taxon>
        <taxon>Actinomycetota</taxon>
        <taxon>Actinomycetes</taxon>
        <taxon>Propionibacteriales</taxon>
        <taxon>Nocardioidaceae</taxon>
        <taxon>Nocardioides</taxon>
    </lineage>
</organism>
<dbReference type="EMBL" id="JADKPO010000018">
    <property type="protein sequence ID" value="MBF4768920.1"/>
    <property type="molecule type" value="Genomic_DNA"/>
</dbReference>
<sequence length="108" mass="12048">MAFTRKVEDFDCVVCGAHNRGDGYTNHCSDCLCSRHVDVDPGDRAEDCAGVMRPVGVEVVRGSYVIVHRCERCGVVRRCKANARDDNDAIHEVMRTAAERALREGRRP</sequence>
<evidence type="ECO:0000313" key="3">
    <source>
        <dbReference type="Proteomes" id="UP000660668"/>
    </source>
</evidence>
<dbReference type="RefSeq" id="WP_194697063.1">
    <property type="nucleotide sequence ID" value="NZ_JADKPO010000018.1"/>
</dbReference>
<dbReference type="Proteomes" id="UP000660668">
    <property type="component" value="Unassembled WGS sequence"/>
</dbReference>
<name>A0A930VQ96_9ACTN</name>
<evidence type="ECO:0000313" key="2">
    <source>
        <dbReference type="EMBL" id="MBF4768920.1"/>
    </source>
</evidence>
<keyword evidence="3" id="KW-1185">Reference proteome</keyword>
<accession>A0A930VQ96</accession>
<gene>
    <name evidence="2" type="ORF">ISU10_14230</name>
</gene>
<comment type="caution">
    <text evidence="2">The sequence shown here is derived from an EMBL/GenBank/DDBJ whole genome shotgun (WGS) entry which is preliminary data.</text>
</comment>
<proteinExistence type="predicted"/>